<dbReference type="Gene3D" id="3.50.50.60">
    <property type="entry name" value="FAD/NAD(P)-binding domain"/>
    <property type="match status" value="2"/>
</dbReference>
<keyword evidence="4" id="KW-0521">NADP</keyword>
<protein>
    <submittedName>
        <fullName evidence="13">Mercuric reductase</fullName>
    </submittedName>
</protein>
<feature type="binding site" evidence="8">
    <location>
        <position position="51"/>
    </location>
    <ligand>
        <name>FAD</name>
        <dbReference type="ChEBI" id="CHEBI:57692"/>
    </ligand>
</feature>
<evidence type="ECO:0000259" key="11">
    <source>
        <dbReference type="Pfam" id="PF02852"/>
    </source>
</evidence>
<feature type="binding site" evidence="8">
    <location>
        <position position="308"/>
    </location>
    <ligand>
        <name>FAD</name>
        <dbReference type="ChEBI" id="CHEBI:57692"/>
    </ligand>
</feature>
<dbReference type="GO" id="GO:0050660">
    <property type="term" value="F:flavin adenine dinucleotide binding"/>
    <property type="evidence" value="ECO:0007669"/>
    <property type="project" value="TreeGrafter"/>
</dbReference>
<dbReference type="RefSeq" id="WP_072908834.1">
    <property type="nucleotide sequence ID" value="NZ_FQZT01000007.1"/>
</dbReference>
<dbReference type="Gene3D" id="3.30.390.30">
    <property type="match status" value="1"/>
</dbReference>
<dbReference type="EMBL" id="FQZT01000007">
    <property type="protein sequence ID" value="SHJ38410.1"/>
    <property type="molecule type" value="Genomic_DNA"/>
</dbReference>
<dbReference type="InterPro" id="IPR023753">
    <property type="entry name" value="FAD/NAD-binding_dom"/>
</dbReference>
<name>A0A1M6IVE3_MALRU</name>
<dbReference type="Proteomes" id="UP000184171">
    <property type="component" value="Unassembled WGS sequence"/>
</dbReference>
<feature type="binding site" evidence="8">
    <location>
        <begin position="177"/>
        <end position="184"/>
    </location>
    <ligand>
        <name>NAD(+)</name>
        <dbReference type="ChEBI" id="CHEBI:57540"/>
    </ligand>
</feature>
<keyword evidence="3 8" id="KW-0274">FAD</keyword>
<dbReference type="PIRSF" id="PIRSF000350">
    <property type="entry name" value="Mercury_reductase_MerA"/>
    <property type="match status" value="1"/>
</dbReference>
<keyword evidence="2 10" id="KW-0285">Flavoprotein</keyword>
<keyword evidence="8" id="KW-0520">NAD</keyword>
<evidence type="ECO:0000256" key="6">
    <source>
        <dbReference type="ARBA" id="ARBA00023157"/>
    </source>
</evidence>
<feature type="binding site" evidence="8">
    <location>
        <position position="200"/>
    </location>
    <ligand>
        <name>NAD(+)</name>
        <dbReference type="ChEBI" id="CHEBI:57540"/>
    </ligand>
</feature>
<dbReference type="FunFam" id="3.30.390.30:FF:000001">
    <property type="entry name" value="Dihydrolipoyl dehydrogenase"/>
    <property type="match status" value="1"/>
</dbReference>
<dbReference type="PANTHER" id="PTHR43014">
    <property type="entry name" value="MERCURIC REDUCTASE"/>
    <property type="match status" value="1"/>
</dbReference>
<evidence type="ECO:0000256" key="8">
    <source>
        <dbReference type="PIRSR" id="PIRSR000350-3"/>
    </source>
</evidence>
<gene>
    <name evidence="13" type="ORF">SAMN02745165_02259</name>
</gene>
<feature type="domain" description="FAD/NAD(P)-binding" evidence="12">
    <location>
        <begin position="5"/>
        <end position="323"/>
    </location>
</feature>
<dbReference type="STRING" id="1122189.SAMN02745165_02259"/>
<proteinExistence type="inferred from homology"/>
<evidence type="ECO:0000256" key="7">
    <source>
        <dbReference type="ARBA" id="ARBA00023284"/>
    </source>
</evidence>
<comment type="similarity">
    <text evidence="1 10">Belongs to the class-I pyridine nucleotide-disulfide oxidoreductase family.</text>
</comment>
<dbReference type="PROSITE" id="PS00076">
    <property type="entry name" value="PYRIDINE_REDOX_1"/>
    <property type="match status" value="1"/>
</dbReference>
<evidence type="ECO:0000256" key="5">
    <source>
        <dbReference type="ARBA" id="ARBA00023002"/>
    </source>
</evidence>
<feature type="disulfide bond" description="Redox-active" evidence="9">
    <location>
        <begin position="42"/>
        <end position="47"/>
    </location>
</feature>
<evidence type="ECO:0000313" key="13">
    <source>
        <dbReference type="EMBL" id="SHJ38410.1"/>
    </source>
</evidence>
<dbReference type="PANTHER" id="PTHR43014:SF4">
    <property type="entry name" value="PYRIDINE NUCLEOTIDE-DISULFIDE OXIDOREDUCTASE RCLA-RELATED"/>
    <property type="match status" value="1"/>
</dbReference>
<dbReference type="PRINTS" id="PR00411">
    <property type="entry name" value="PNDRDTASEI"/>
</dbReference>
<dbReference type="InterPro" id="IPR036188">
    <property type="entry name" value="FAD/NAD-bd_sf"/>
</dbReference>
<dbReference type="Pfam" id="PF02852">
    <property type="entry name" value="Pyr_redox_dim"/>
    <property type="match status" value="1"/>
</dbReference>
<dbReference type="AlphaFoldDB" id="A0A1M6IVE3"/>
<dbReference type="SUPFAM" id="SSF55424">
    <property type="entry name" value="FAD/NAD-linked reductases, dimerisation (C-terminal) domain"/>
    <property type="match status" value="1"/>
</dbReference>
<evidence type="ECO:0000256" key="10">
    <source>
        <dbReference type="RuleBase" id="RU003691"/>
    </source>
</evidence>
<dbReference type="Pfam" id="PF07992">
    <property type="entry name" value="Pyr_redox_2"/>
    <property type="match status" value="1"/>
</dbReference>
<keyword evidence="6" id="KW-1015">Disulfide bond</keyword>
<dbReference type="InterPro" id="IPR012999">
    <property type="entry name" value="Pyr_OxRdtase_I_AS"/>
</dbReference>
<accession>A0A1M6IVE3</accession>
<evidence type="ECO:0000313" key="14">
    <source>
        <dbReference type="Proteomes" id="UP000184171"/>
    </source>
</evidence>
<feature type="binding site" evidence="8">
    <location>
        <position position="267"/>
    </location>
    <ligand>
        <name>NAD(+)</name>
        <dbReference type="ChEBI" id="CHEBI:57540"/>
    </ligand>
</feature>
<dbReference type="PRINTS" id="PR00368">
    <property type="entry name" value="FADPNR"/>
</dbReference>
<keyword evidence="8" id="KW-0547">Nucleotide-binding</keyword>
<keyword evidence="7 10" id="KW-0676">Redox-active center</keyword>
<evidence type="ECO:0000256" key="9">
    <source>
        <dbReference type="PIRSR" id="PIRSR000350-4"/>
    </source>
</evidence>
<evidence type="ECO:0000256" key="4">
    <source>
        <dbReference type="ARBA" id="ARBA00022857"/>
    </source>
</evidence>
<evidence type="ECO:0000256" key="2">
    <source>
        <dbReference type="ARBA" id="ARBA00022630"/>
    </source>
</evidence>
<dbReference type="SUPFAM" id="SSF51905">
    <property type="entry name" value="FAD/NAD(P)-binding domain"/>
    <property type="match status" value="1"/>
</dbReference>
<keyword evidence="14" id="KW-1185">Reference proteome</keyword>
<reference evidence="13 14" key="1">
    <citation type="submission" date="2016-11" db="EMBL/GenBank/DDBJ databases">
        <authorList>
            <person name="Jaros S."/>
            <person name="Januszkiewicz K."/>
            <person name="Wedrychowicz H."/>
        </authorList>
    </citation>
    <scope>NUCLEOTIDE SEQUENCE [LARGE SCALE GENOMIC DNA]</scope>
    <source>
        <strain evidence="13 14">DSM 5091</strain>
    </source>
</reference>
<evidence type="ECO:0000259" key="12">
    <source>
        <dbReference type="Pfam" id="PF07992"/>
    </source>
</evidence>
<dbReference type="GO" id="GO:0016668">
    <property type="term" value="F:oxidoreductase activity, acting on a sulfur group of donors, NAD(P) as acceptor"/>
    <property type="evidence" value="ECO:0007669"/>
    <property type="project" value="InterPro"/>
</dbReference>
<dbReference type="GO" id="GO:0003955">
    <property type="term" value="F:NAD(P)H dehydrogenase (quinone) activity"/>
    <property type="evidence" value="ECO:0007669"/>
    <property type="project" value="TreeGrafter"/>
</dbReference>
<evidence type="ECO:0000256" key="3">
    <source>
        <dbReference type="ARBA" id="ARBA00022827"/>
    </source>
</evidence>
<dbReference type="OrthoDB" id="9786429at2"/>
<sequence length="463" mass="50265">MPQPYDLIILGAGTTAFAAGRMVAARDKKVLLIDQSHVGGTCVNWGCVPSKTLIHKAEMYHAARKGEFWGLNLQAGKPDCTTLMQLKRTAVETLRDQHYKQELAQTPNMDIHYGRAYFVSKNEVATENGRFTAPDILIATGGQARVVPIPGLEAVKYLTYNSALHLPCFPKSLIILGGGVIALEMGQMFARFGTQVTILERGPKLLAEFDPRLTEQFRAMLEREGVKIFFNAETERIEQRADGVCLYARVAGAEIGITAERFMLAIGTTPATEGLGLEKIGVKTDAAGFIKVDNGLRTSVEGIWAAGDVTGNPMIAPAGAREAQIAAKNILHPDQEFTIDHRFSPMAVFVDPEFATVGLNREQAEQQGYEVVTTYLGLDRVPKAHVMGEELGGFLLNAEKGSGKVLGVQMLCPRAADIIHEATLAIRFGLSVVDLTTTVHVYPSISDGLRQAARDNAFVQGLL</sequence>
<keyword evidence="5 10" id="KW-0560">Oxidoreductase</keyword>
<organism evidence="13 14">
    <name type="scientific">Malonomonas rubra DSM 5091</name>
    <dbReference type="NCBI Taxonomy" id="1122189"/>
    <lineage>
        <taxon>Bacteria</taxon>
        <taxon>Pseudomonadati</taxon>
        <taxon>Thermodesulfobacteriota</taxon>
        <taxon>Desulfuromonadia</taxon>
        <taxon>Desulfuromonadales</taxon>
        <taxon>Geopsychrobacteraceae</taxon>
        <taxon>Malonomonas</taxon>
    </lineage>
</organism>
<evidence type="ECO:0000256" key="1">
    <source>
        <dbReference type="ARBA" id="ARBA00007532"/>
    </source>
</evidence>
<feature type="domain" description="Pyridine nucleotide-disulphide oxidoreductase dimerisation" evidence="11">
    <location>
        <begin position="345"/>
        <end position="452"/>
    </location>
</feature>
<dbReference type="InterPro" id="IPR004099">
    <property type="entry name" value="Pyr_nucl-diS_OxRdtase_dimer"/>
</dbReference>
<dbReference type="InterPro" id="IPR016156">
    <property type="entry name" value="FAD/NAD-linked_Rdtase_dimer_sf"/>
</dbReference>
<comment type="cofactor">
    <cofactor evidence="8">
        <name>FAD</name>
        <dbReference type="ChEBI" id="CHEBI:57692"/>
    </cofactor>
    <text evidence="8">Binds 1 FAD per subunit.</text>
</comment>
<dbReference type="InterPro" id="IPR001100">
    <property type="entry name" value="Pyr_nuc-diS_OxRdtase"/>
</dbReference>